<gene>
    <name evidence="2" type="ORF">ACFPJ5_09170</name>
</gene>
<reference evidence="2 3" key="1">
    <citation type="journal article" date="2019" name="Int. J. Syst. Evol. Microbiol.">
        <title>The Global Catalogue of Microorganisms (GCM) 10K type strain sequencing project: providing services to taxonomists for standard genome sequencing and annotation.</title>
        <authorList>
            <consortium name="The Broad Institute Genomics Platform"/>
            <consortium name="The Broad Institute Genome Sequencing Center for Infectious Disease"/>
            <person name="Wu L."/>
            <person name="Ma J."/>
        </authorList>
    </citation>
    <scope>NUCLEOTIDE SEQUENCE [LARGE SCALE GENOMIC DNA]</scope>
    <source>
        <strain evidence="2 3">CGMCC 1.12237</strain>
    </source>
</reference>
<feature type="domain" description="C2H2-type" evidence="1">
    <location>
        <begin position="7"/>
        <end position="35"/>
    </location>
</feature>
<dbReference type="EMBL" id="JBHSKX010000001">
    <property type="protein sequence ID" value="MFC5367111.1"/>
    <property type="molecule type" value="Genomic_DNA"/>
</dbReference>
<dbReference type="InterPro" id="IPR013087">
    <property type="entry name" value="Znf_C2H2_type"/>
</dbReference>
<dbReference type="AlphaFoldDB" id="A0ABD5RAS7"/>
<keyword evidence="3" id="KW-1185">Reference proteome</keyword>
<name>A0ABD5RAS7_9EURY</name>
<dbReference type="PROSITE" id="PS00028">
    <property type="entry name" value="ZINC_FINGER_C2H2_1"/>
    <property type="match status" value="1"/>
</dbReference>
<evidence type="ECO:0000313" key="2">
    <source>
        <dbReference type="EMBL" id="MFC5367111.1"/>
    </source>
</evidence>
<accession>A0ABD5RAS7</accession>
<sequence>MPSKRHHRCNLCGRDFETGQELESHVDRRHPKDDVHWWVVAEDPSHDLRFSRR</sequence>
<organism evidence="2 3">
    <name type="scientific">Salinirubrum litoreum</name>
    <dbReference type="NCBI Taxonomy" id="1126234"/>
    <lineage>
        <taxon>Archaea</taxon>
        <taxon>Methanobacteriati</taxon>
        <taxon>Methanobacteriota</taxon>
        <taxon>Stenosarchaea group</taxon>
        <taxon>Halobacteria</taxon>
        <taxon>Halobacteriales</taxon>
        <taxon>Haloferacaceae</taxon>
        <taxon>Salinirubrum</taxon>
    </lineage>
</organism>
<evidence type="ECO:0000259" key="1">
    <source>
        <dbReference type="PROSITE" id="PS50157"/>
    </source>
</evidence>
<comment type="caution">
    <text evidence="2">The sequence shown here is derived from an EMBL/GenBank/DDBJ whole genome shotgun (WGS) entry which is preliminary data.</text>
</comment>
<dbReference type="RefSeq" id="WP_227231489.1">
    <property type="nucleotide sequence ID" value="NZ_JAJCVJ010000004.1"/>
</dbReference>
<dbReference type="Proteomes" id="UP001596201">
    <property type="component" value="Unassembled WGS sequence"/>
</dbReference>
<evidence type="ECO:0000313" key="3">
    <source>
        <dbReference type="Proteomes" id="UP001596201"/>
    </source>
</evidence>
<protein>
    <submittedName>
        <fullName evidence="2">C2H2-type zinc finger protein</fullName>
    </submittedName>
</protein>
<dbReference type="Pfam" id="PF13912">
    <property type="entry name" value="zf-C2H2_6"/>
    <property type="match status" value="1"/>
</dbReference>
<proteinExistence type="predicted"/>
<dbReference type="Gene3D" id="3.30.160.60">
    <property type="entry name" value="Classic Zinc Finger"/>
    <property type="match status" value="1"/>
</dbReference>
<dbReference type="PROSITE" id="PS50157">
    <property type="entry name" value="ZINC_FINGER_C2H2_2"/>
    <property type="match status" value="1"/>
</dbReference>